<evidence type="ECO:0000256" key="1">
    <source>
        <dbReference type="ARBA" id="ARBA00022723"/>
    </source>
</evidence>
<dbReference type="Pfam" id="PF18374">
    <property type="entry name" value="Enolase_like_N"/>
    <property type="match status" value="1"/>
</dbReference>
<dbReference type="Pfam" id="PF05787">
    <property type="entry name" value="PhoX"/>
    <property type="match status" value="1"/>
</dbReference>
<feature type="compositionally biased region" description="Basic and acidic residues" evidence="4">
    <location>
        <begin position="930"/>
        <end position="939"/>
    </location>
</feature>
<dbReference type="InterPro" id="IPR010196">
    <property type="entry name" value="OSB_synthase_MenC1"/>
</dbReference>
<dbReference type="HAMAP" id="MF_00470">
    <property type="entry name" value="MenC_1"/>
    <property type="match status" value="1"/>
</dbReference>
<dbReference type="InterPro" id="IPR036849">
    <property type="entry name" value="Enolase-like_C_sf"/>
</dbReference>
<keyword evidence="7" id="KW-1185">Reference proteome</keyword>
<evidence type="ECO:0000313" key="6">
    <source>
        <dbReference type="EMBL" id="GLC62377.1"/>
    </source>
</evidence>
<dbReference type="SMART" id="SM00922">
    <property type="entry name" value="MR_MLE"/>
    <property type="match status" value="1"/>
</dbReference>
<dbReference type="SUPFAM" id="SSF63829">
    <property type="entry name" value="Calcium-dependent phosphotriesterase"/>
    <property type="match status" value="1"/>
</dbReference>
<protein>
    <recommendedName>
        <fullName evidence="5">Mandelate racemase/muconate lactonizing enzyme C-terminal domain-containing protein</fullName>
    </recommendedName>
</protein>
<dbReference type="InterPro" id="IPR013342">
    <property type="entry name" value="Mandelate_racemase_C"/>
</dbReference>
<dbReference type="AlphaFoldDB" id="A0A9W6C2K1"/>
<accession>A0A9W6C2K1</accession>
<keyword evidence="2" id="KW-0460">Magnesium</keyword>
<gene>
    <name evidence="6" type="primary">PLESTB003357</name>
    <name evidence="6" type="ORF">PLESTB_001876400</name>
</gene>
<dbReference type="InterPro" id="IPR008557">
    <property type="entry name" value="PhoX"/>
</dbReference>
<organism evidence="6 7">
    <name type="scientific">Pleodorina starrii</name>
    <dbReference type="NCBI Taxonomy" id="330485"/>
    <lineage>
        <taxon>Eukaryota</taxon>
        <taxon>Viridiplantae</taxon>
        <taxon>Chlorophyta</taxon>
        <taxon>core chlorophytes</taxon>
        <taxon>Chlorophyceae</taxon>
        <taxon>CS clade</taxon>
        <taxon>Chlamydomonadales</taxon>
        <taxon>Volvocaceae</taxon>
        <taxon>Pleodorina</taxon>
    </lineage>
</organism>
<proteinExistence type="inferred from homology"/>
<feature type="region of interest" description="Disordered" evidence="4">
    <location>
        <begin position="306"/>
        <end position="355"/>
    </location>
</feature>
<sequence>MLPAVVLPPLDDLLAHAHVVALPMRVRFRGVDVRESVLLRGPAGWGEFGPFPEYEDAEAGAWLRAAVDAAWHGFPAPRRTRIPVNATVPALPAARVREVLAGFGGGVRAVKIKVAERGQGPGDDDARVAAVRALLPEAELRVDANGGWDVPTALAALERLGRHGLAYAEQPVPTIEGLAAVREGLADRGVPVLVAADESVRKEDDPLAVARAGAADLLVVKAAPLGGVRRALDVVAQAGLPAVVSSALDTSVGIRAGLALAAALPELPYACGLGTVSLMRADVLREPLRPVDGMLELRDAVPDPELLAGHAVPADRRRTSARSRSRSTGSPSCSPWPRTQARAARHTSSQPSSMSGWAAPIRVWAVCSGSSHVKEKTATGLQGRMGPRPVTARSPAVRTAAPGASPGGGAVAEHPFPDRGPPRAPSPGRAMTDTAKRTVLPLLGHTRGKRSPVTCQLKCGSACAGPECNTSGNGYFRDIASAALSRRSALGLGAAAAVTVGVVGATPETAQAHGRGRSGLSFAPIAPVPNTVDDLTVPEGFDWSPIIRWGDPLFADSPEFDPLQQTPESQAGQFGYNSDYLDILQDRGERSGVLVNNHEYTNENLMFPAEQQDDLQRVARVAMAAHGMSVVEIARTGPGRPWSYVRGGARNRRITLSTPFTVDGPAAGSALLRTQDDPTGTVVLGTQNNCAGGTTPWGTVLSGEENFNQYFKGNGSAEQKRYGIAAEAPSRRWHEVDPRFDSTLPGYGNEPNRFGWIVELDPQDPASTPVKHTALGRFKHEGANVRVAEDGTVVAYSGDDERFDYLYKFVSAQKYVEGDRAHNMTLLSEGNLYVAKFTGDTAAEIDGSGRLPSDGAFDGSGEWLPLVVDGESAVAGMSVEEVLVFTRLAADQVGATKMDRPEDVEPSPHTGKVYVALTNNTDRGTPGKAGPDEANPRTQNRDGHVIEITERHHRADATEFGWNILLVAGDPAKNASTYFSGYPVEKVSPISCPDNLAFDSEGNLWISTDGAPGTIGYNDGLFKVGLSGRERGNVEQFLAVPQDAETCGPVIRDRERMVYVAVQHPGEDGSFEEPRSYFPDYVVETRQGEGEWSLPRPSVAQVFAVDRAGETEFPGAIHDRPGHGRNQHKRRKNGERGPRYRGYKGKATAETKAAARTASRSY</sequence>
<dbReference type="GO" id="GO:0000287">
    <property type="term" value="F:magnesium ion binding"/>
    <property type="evidence" value="ECO:0007669"/>
    <property type="project" value="InterPro"/>
</dbReference>
<evidence type="ECO:0000256" key="2">
    <source>
        <dbReference type="ARBA" id="ARBA00022842"/>
    </source>
</evidence>
<dbReference type="EMBL" id="BRXU01000063">
    <property type="protein sequence ID" value="GLC62377.1"/>
    <property type="molecule type" value="Genomic_DNA"/>
</dbReference>
<dbReference type="Pfam" id="PF13378">
    <property type="entry name" value="MR_MLE_C"/>
    <property type="match status" value="1"/>
</dbReference>
<dbReference type="GO" id="GO:0016836">
    <property type="term" value="F:hydro-lyase activity"/>
    <property type="evidence" value="ECO:0007669"/>
    <property type="project" value="InterPro"/>
</dbReference>
<dbReference type="PANTHER" id="PTHR35399:SF2">
    <property type="entry name" value="DUF839 DOMAIN-CONTAINING PROTEIN"/>
    <property type="match status" value="1"/>
</dbReference>
<dbReference type="SUPFAM" id="SSF51604">
    <property type="entry name" value="Enolase C-terminal domain-like"/>
    <property type="match status" value="1"/>
</dbReference>
<keyword evidence="1" id="KW-0479">Metal-binding</keyword>
<feature type="region of interest" description="Disordered" evidence="4">
    <location>
        <begin position="375"/>
        <end position="431"/>
    </location>
</feature>
<feature type="compositionally biased region" description="Polar residues" evidence="4">
    <location>
        <begin position="346"/>
        <end position="355"/>
    </location>
</feature>
<comment type="caution">
    <text evidence="6">The sequence shown here is derived from an EMBL/GenBank/DDBJ whole genome shotgun (WGS) entry which is preliminary data.</text>
</comment>
<feature type="domain" description="Mandelate racemase/muconate lactonizing enzyme C-terminal" evidence="5">
    <location>
        <begin position="89"/>
        <end position="188"/>
    </location>
</feature>
<evidence type="ECO:0000259" key="5">
    <source>
        <dbReference type="SMART" id="SM00922"/>
    </source>
</evidence>
<dbReference type="NCBIfam" id="NF002782">
    <property type="entry name" value="PRK02901.1"/>
    <property type="match status" value="1"/>
</dbReference>
<feature type="region of interest" description="Disordered" evidence="4">
    <location>
        <begin position="918"/>
        <end position="939"/>
    </location>
</feature>
<evidence type="ECO:0000256" key="3">
    <source>
        <dbReference type="ARBA" id="ARBA00023239"/>
    </source>
</evidence>
<name>A0A9W6C2K1_9CHLO</name>
<dbReference type="Proteomes" id="UP001165080">
    <property type="component" value="Unassembled WGS sequence"/>
</dbReference>
<feature type="compositionally biased region" description="Low complexity" evidence="4">
    <location>
        <begin position="1145"/>
        <end position="1162"/>
    </location>
</feature>
<dbReference type="SFLD" id="SFLDG00180">
    <property type="entry name" value="muconate_cycloisomerase"/>
    <property type="match status" value="1"/>
</dbReference>
<dbReference type="PANTHER" id="PTHR35399">
    <property type="entry name" value="SLR8030 PROTEIN"/>
    <property type="match status" value="1"/>
</dbReference>
<evidence type="ECO:0000313" key="7">
    <source>
        <dbReference type="Proteomes" id="UP001165080"/>
    </source>
</evidence>
<feature type="compositionally biased region" description="Basic residues" evidence="4">
    <location>
        <begin position="1123"/>
        <end position="1144"/>
    </location>
</feature>
<dbReference type="SFLD" id="SFLDF00009">
    <property type="entry name" value="o-succinylbenzoate_synthase"/>
    <property type="match status" value="1"/>
</dbReference>
<feature type="region of interest" description="Disordered" evidence="4">
    <location>
        <begin position="1112"/>
        <end position="1162"/>
    </location>
</feature>
<dbReference type="GO" id="GO:0009234">
    <property type="term" value="P:menaquinone biosynthetic process"/>
    <property type="evidence" value="ECO:0007669"/>
    <property type="project" value="InterPro"/>
</dbReference>
<dbReference type="Gene3D" id="3.20.20.120">
    <property type="entry name" value="Enolase-like C-terminal domain"/>
    <property type="match status" value="1"/>
</dbReference>
<dbReference type="SFLD" id="SFLDS00001">
    <property type="entry name" value="Enolase"/>
    <property type="match status" value="1"/>
</dbReference>
<dbReference type="InterPro" id="IPR029065">
    <property type="entry name" value="Enolase_C-like"/>
</dbReference>
<reference evidence="6 7" key="1">
    <citation type="journal article" date="2023" name="Commun. Biol.">
        <title>Reorganization of the ancestral sex-determining regions during the evolution of trioecy in Pleodorina starrii.</title>
        <authorList>
            <person name="Takahashi K."/>
            <person name="Suzuki S."/>
            <person name="Kawai-Toyooka H."/>
            <person name="Yamamoto K."/>
            <person name="Hamaji T."/>
            <person name="Ootsuki R."/>
            <person name="Yamaguchi H."/>
            <person name="Kawachi M."/>
            <person name="Higashiyama T."/>
            <person name="Nozaki H."/>
        </authorList>
    </citation>
    <scope>NUCLEOTIDE SEQUENCE [LARGE SCALE GENOMIC DNA]</scope>
    <source>
        <strain evidence="6 7">NIES-4479</strain>
    </source>
</reference>
<dbReference type="CDD" id="cd03320">
    <property type="entry name" value="OSBS"/>
    <property type="match status" value="1"/>
</dbReference>
<keyword evidence="3" id="KW-0456">Lyase</keyword>
<evidence type="ECO:0000256" key="4">
    <source>
        <dbReference type="SAM" id="MobiDB-lite"/>
    </source>
</evidence>